<dbReference type="eggNOG" id="ENOG5032R22">
    <property type="taxonomic scope" value="Bacteria"/>
</dbReference>
<gene>
    <name evidence="1" type="ordered locus">RHE_CH01968</name>
</gene>
<name>Q2K8T3_RHIEC</name>
<proteinExistence type="predicted"/>
<sequence>MPGRMPAMNSHSEYHLFIDDTGSRDPDHELPGQRKDSMDCFGLGGFLIKQEDVDELTAQHAAFCAAHGINYPLHSHKIRGGRGDFGWLRNPEKARIFFSELDSFMLSLPVMGIAVVIDRPGYVLRYREKYNDRLWLMCKTAYSILIERATKFADSQGRTLRVFFEESGKHEDRDLIAYAKALKAEGMPFAGEGAAAYGSLPPAEFRRIVMGEPKRRTKKAPMLQIADLLLYPMAKGGYDPTYKPYVDLKKAGKLIDAHLREEDRPSMGIKYSCFK</sequence>
<dbReference type="Pfam" id="PF12686">
    <property type="entry name" value="DUF3800"/>
    <property type="match status" value="1"/>
</dbReference>
<dbReference type="KEGG" id="ret:RHE_CH01968"/>
<dbReference type="HOGENOM" id="CLU_1033508_0_0_5"/>
<organism evidence="1 2">
    <name type="scientific">Rhizobium etli (strain ATCC 51251 / DSM 11541 / JCM 21823 / NBRC 15573 / CFN 42)</name>
    <dbReference type="NCBI Taxonomy" id="347834"/>
    <lineage>
        <taxon>Bacteria</taxon>
        <taxon>Pseudomonadati</taxon>
        <taxon>Pseudomonadota</taxon>
        <taxon>Alphaproteobacteria</taxon>
        <taxon>Hyphomicrobiales</taxon>
        <taxon>Rhizobiaceae</taxon>
        <taxon>Rhizobium/Agrobacterium group</taxon>
        <taxon>Rhizobium</taxon>
    </lineage>
</organism>
<keyword evidence="2" id="KW-1185">Reference proteome</keyword>
<dbReference type="OrthoDB" id="507950at2"/>
<dbReference type="InterPro" id="IPR024524">
    <property type="entry name" value="DUF3800"/>
</dbReference>
<dbReference type="EMBL" id="CP000133">
    <property type="protein sequence ID" value="ABC90753.1"/>
    <property type="molecule type" value="Genomic_DNA"/>
</dbReference>
<dbReference type="AlphaFoldDB" id="Q2K8T3"/>
<evidence type="ECO:0000313" key="2">
    <source>
        <dbReference type="Proteomes" id="UP000001936"/>
    </source>
</evidence>
<accession>Q2K8T3</accession>
<dbReference type="Proteomes" id="UP000001936">
    <property type="component" value="Chromosome"/>
</dbReference>
<evidence type="ECO:0000313" key="1">
    <source>
        <dbReference type="EMBL" id="ABC90753.1"/>
    </source>
</evidence>
<protein>
    <submittedName>
        <fullName evidence="1">Hypothetical conserved protein</fullName>
    </submittedName>
</protein>
<reference evidence="1 2" key="1">
    <citation type="journal article" date="2006" name="Proc. Natl. Acad. Sci. U.S.A.">
        <title>The partitioned Rhizobium etli genome: genetic and metabolic redundancy in seven interacting replicons.</title>
        <authorList>
            <person name="Gonzalez V."/>
            <person name="Santamaria R.I."/>
            <person name="Bustos P."/>
            <person name="Hernandez-Gonzalez I."/>
            <person name="Medrano-Soto A."/>
            <person name="Moreno-Hagelsieb G."/>
            <person name="Janga S.C."/>
            <person name="Ramirez M.A."/>
            <person name="Jimenez-Jacinto V."/>
            <person name="Collado-Vides J."/>
            <person name="Davila G."/>
        </authorList>
    </citation>
    <scope>NUCLEOTIDE SEQUENCE [LARGE SCALE GENOMIC DNA]</scope>
    <source>
        <strain evidence="2">ATCC 51251 / DSM 11541 / JCM 21823 / NBRC 15573 / CFN 42</strain>
    </source>
</reference>